<evidence type="ECO:0000313" key="2">
    <source>
        <dbReference type="Proteomes" id="UP000534870"/>
    </source>
</evidence>
<sequence length="132" mass="14407">MIHPAIKAYQSISGSSLSGREAEAACFRMLIDELETASLSSDVAVRRLALSRHQRFWSMIMQANALDNGLTPEEDRRLFVRLADQAQRYGIRAILYSDLSLAPLIEIAENVLAGLEAVSDSDAIGADPLAAF</sequence>
<dbReference type="InterPro" id="IPR010845">
    <property type="entry name" value="FlaF"/>
</dbReference>
<dbReference type="EMBL" id="JABXXP010000007">
    <property type="protein sequence ID" value="NVN09857.1"/>
    <property type="molecule type" value="Genomic_DNA"/>
</dbReference>
<name>A0A7Y7IT60_9PROT</name>
<gene>
    <name evidence="1" type="ORF">HUK84_01615</name>
</gene>
<dbReference type="Pfam" id="PF07309">
    <property type="entry name" value="FlaF"/>
    <property type="match status" value="1"/>
</dbReference>
<evidence type="ECO:0000313" key="1">
    <source>
        <dbReference type="EMBL" id="NVN09857.1"/>
    </source>
</evidence>
<dbReference type="Proteomes" id="UP000534870">
    <property type="component" value="Unassembled WGS sequence"/>
</dbReference>
<accession>A0A7Y7IT60</accession>
<organism evidence="1 2">
    <name type="scientific">Nguyenibacter vanlangensis</name>
    <dbReference type="NCBI Taxonomy" id="1216886"/>
    <lineage>
        <taxon>Bacteria</taxon>
        <taxon>Pseudomonadati</taxon>
        <taxon>Pseudomonadota</taxon>
        <taxon>Alphaproteobacteria</taxon>
        <taxon>Acetobacterales</taxon>
        <taxon>Acetobacteraceae</taxon>
        <taxon>Nguyenibacter</taxon>
    </lineage>
</organism>
<proteinExistence type="predicted"/>
<dbReference type="AlphaFoldDB" id="A0A7Y7IT60"/>
<protein>
    <submittedName>
        <fullName evidence="1">Uncharacterized protein</fullName>
    </submittedName>
</protein>
<dbReference type="GO" id="GO:0044781">
    <property type="term" value="P:bacterial-type flagellum organization"/>
    <property type="evidence" value="ECO:0007669"/>
    <property type="project" value="InterPro"/>
</dbReference>
<comment type="caution">
    <text evidence="1">The sequence shown here is derived from an EMBL/GenBank/DDBJ whole genome shotgun (WGS) entry which is preliminary data.</text>
</comment>
<dbReference type="RefSeq" id="WP_176638655.1">
    <property type="nucleotide sequence ID" value="NZ_JABXXP010000007.1"/>
</dbReference>
<reference evidence="1 2" key="1">
    <citation type="submission" date="2020-06" db="EMBL/GenBank/DDBJ databases">
        <title>Description of novel acetic acid bacteria.</title>
        <authorList>
            <person name="Sombolestani A."/>
        </authorList>
    </citation>
    <scope>NUCLEOTIDE SEQUENCE [LARGE SCALE GENOMIC DNA]</scope>
    <source>
        <strain evidence="1 2">LMG 31431</strain>
    </source>
</reference>